<accession>A0A9X8WQH7</accession>
<protein>
    <submittedName>
        <fullName evidence="1">Uncharacterized protein</fullName>
    </submittedName>
</protein>
<reference evidence="1 2" key="1">
    <citation type="submission" date="2017-02" db="EMBL/GenBank/DDBJ databases">
        <authorList>
            <consortium name="Pathogen Informatics"/>
        </authorList>
    </citation>
    <scope>NUCLEOTIDE SEQUENCE [LARGE SCALE GENOMIC DNA]</scope>
    <source>
        <strain evidence="1 2">VRECD0157</strain>
    </source>
</reference>
<dbReference type="RefSeq" id="WP_016034239.1">
    <property type="nucleotide sequence ID" value="NZ_BITL01000037.1"/>
</dbReference>
<evidence type="ECO:0000313" key="2">
    <source>
        <dbReference type="Proteomes" id="UP000189137"/>
    </source>
</evidence>
<gene>
    <name evidence="1" type="ORF">SAMEA3375112_01970</name>
</gene>
<evidence type="ECO:0000313" key="1">
    <source>
        <dbReference type="EMBL" id="SJS39453.1"/>
    </source>
</evidence>
<name>A0A9X8WQH7_CLODI</name>
<proteinExistence type="predicted"/>
<dbReference type="Proteomes" id="UP000189137">
    <property type="component" value="Unassembled WGS sequence"/>
</dbReference>
<sequence>MGKVEYIVFYYNCETFEVCKKSFSALTDAKVFKNEIIEEYESVDIIKRTVFEELIL</sequence>
<organism evidence="1 2">
    <name type="scientific">Clostridioides difficile</name>
    <name type="common">Peptoclostridium difficile</name>
    <dbReference type="NCBI Taxonomy" id="1496"/>
    <lineage>
        <taxon>Bacteria</taxon>
        <taxon>Bacillati</taxon>
        <taxon>Bacillota</taxon>
        <taxon>Clostridia</taxon>
        <taxon>Peptostreptococcales</taxon>
        <taxon>Peptostreptococcaceae</taxon>
        <taxon>Clostridioides</taxon>
    </lineage>
</organism>
<dbReference type="AlphaFoldDB" id="A0A9X8WQH7"/>
<dbReference type="EMBL" id="FUPS01000006">
    <property type="protein sequence ID" value="SJS39453.1"/>
    <property type="molecule type" value="Genomic_DNA"/>
</dbReference>
<comment type="caution">
    <text evidence="1">The sequence shown here is derived from an EMBL/GenBank/DDBJ whole genome shotgun (WGS) entry which is preliminary data.</text>
</comment>